<dbReference type="Proteomes" id="UP000295252">
    <property type="component" value="Chromosome I"/>
</dbReference>
<dbReference type="PhylomeDB" id="A0A068ULW2"/>
<sequence length="59" mass="6693">MSMGKTRVGRGGPQSWPDLEVLPLAWLTDPGSSRGPHRKCHLNYNEQITQVWLSRFVNS</sequence>
<dbReference type="STRING" id="49390.A0A068ULW2"/>
<dbReference type="EMBL" id="HG739121">
    <property type="protein sequence ID" value="CDP09267.1"/>
    <property type="molecule type" value="Genomic_DNA"/>
</dbReference>
<evidence type="ECO:0000313" key="2">
    <source>
        <dbReference type="Proteomes" id="UP000295252"/>
    </source>
</evidence>
<reference evidence="2" key="1">
    <citation type="journal article" date="2014" name="Science">
        <title>The coffee genome provides insight into the convergent evolution of caffeine biosynthesis.</title>
        <authorList>
            <person name="Denoeud F."/>
            <person name="Carretero-Paulet L."/>
            <person name="Dereeper A."/>
            <person name="Droc G."/>
            <person name="Guyot R."/>
            <person name="Pietrella M."/>
            <person name="Zheng C."/>
            <person name="Alberti A."/>
            <person name="Anthony F."/>
            <person name="Aprea G."/>
            <person name="Aury J.M."/>
            <person name="Bento P."/>
            <person name="Bernard M."/>
            <person name="Bocs S."/>
            <person name="Campa C."/>
            <person name="Cenci A."/>
            <person name="Combes M.C."/>
            <person name="Crouzillat D."/>
            <person name="Da Silva C."/>
            <person name="Daddiego L."/>
            <person name="De Bellis F."/>
            <person name="Dussert S."/>
            <person name="Garsmeur O."/>
            <person name="Gayraud T."/>
            <person name="Guignon V."/>
            <person name="Jahn K."/>
            <person name="Jamilloux V."/>
            <person name="Joet T."/>
            <person name="Labadie K."/>
            <person name="Lan T."/>
            <person name="Leclercq J."/>
            <person name="Lepelley M."/>
            <person name="Leroy T."/>
            <person name="Li L.T."/>
            <person name="Librado P."/>
            <person name="Lopez L."/>
            <person name="Munoz A."/>
            <person name="Noel B."/>
            <person name="Pallavicini A."/>
            <person name="Perrotta G."/>
            <person name="Poncet V."/>
            <person name="Pot D."/>
            <person name="Priyono X."/>
            <person name="Rigoreau M."/>
            <person name="Rouard M."/>
            <person name="Rozas J."/>
            <person name="Tranchant-Dubreuil C."/>
            <person name="VanBuren R."/>
            <person name="Zhang Q."/>
            <person name="Andrade A.C."/>
            <person name="Argout X."/>
            <person name="Bertrand B."/>
            <person name="de Kochko A."/>
            <person name="Graziosi G."/>
            <person name="Henry R.J."/>
            <person name="Jayarama X."/>
            <person name="Ming R."/>
            <person name="Nagai C."/>
            <person name="Rounsley S."/>
            <person name="Sankoff D."/>
            <person name="Giuliano G."/>
            <person name="Albert V.A."/>
            <person name="Wincker P."/>
            <person name="Lashermes P."/>
        </authorList>
    </citation>
    <scope>NUCLEOTIDE SEQUENCE [LARGE SCALE GENOMIC DNA]</scope>
    <source>
        <strain evidence="2">cv. DH200-94</strain>
    </source>
</reference>
<accession>A0A068ULW2</accession>
<evidence type="ECO:0000313" key="1">
    <source>
        <dbReference type="EMBL" id="CDP09267.1"/>
    </source>
</evidence>
<organism evidence="1 2">
    <name type="scientific">Coffea canephora</name>
    <name type="common">Robusta coffee</name>
    <dbReference type="NCBI Taxonomy" id="49390"/>
    <lineage>
        <taxon>Eukaryota</taxon>
        <taxon>Viridiplantae</taxon>
        <taxon>Streptophyta</taxon>
        <taxon>Embryophyta</taxon>
        <taxon>Tracheophyta</taxon>
        <taxon>Spermatophyta</taxon>
        <taxon>Magnoliopsida</taxon>
        <taxon>eudicotyledons</taxon>
        <taxon>Gunneridae</taxon>
        <taxon>Pentapetalae</taxon>
        <taxon>asterids</taxon>
        <taxon>lamiids</taxon>
        <taxon>Gentianales</taxon>
        <taxon>Rubiaceae</taxon>
        <taxon>Ixoroideae</taxon>
        <taxon>Gardenieae complex</taxon>
        <taxon>Bertiereae - Coffeeae clade</taxon>
        <taxon>Coffeeae</taxon>
        <taxon>Coffea</taxon>
    </lineage>
</organism>
<proteinExistence type="predicted"/>
<keyword evidence="2" id="KW-1185">Reference proteome</keyword>
<dbReference type="InParanoid" id="A0A068ULW2"/>
<dbReference type="Gramene" id="CDP09267">
    <property type="protein sequence ID" value="CDP09267"/>
    <property type="gene ID" value="GSCOC_T00028531001"/>
</dbReference>
<name>A0A068ULW2_COFCA</name>
<dbReference type="AlphaFoldDB" id="A0A068ULW2"/>
<protein>
    <submittedName>
        <fullName evidence="1">Uncharacterized protein</fullName>
    </submittedName>
</protein>
<gene>
    <name evidence="1" type="ORF">GSCOC_T00028531001</name>
</gene>